<reference evidence="2 3" key="1">
    <citation type="journal article" date="2019" name="Int. J. Syst. Evol. Microbiol.">
        <title>The Global Catalogue of Microorganisms (GCM) 10K type strain sequencing project: providing services to taxonomists for standard genome sequencing and annotation.</title>
        <authorList>
            <consortium name="The Broad Institute Genomics Platform"/>
            <consortium name="The Broad Institute Genome Sequencing Center for Infectious Disease"/>
            <person name="Wu L."/>
            <person name="Ma J."/>
        </authorList>
    </citation>
    <scope>NUCLEOTIDE SEQUENCE [LARGE SCALE GENOMIC DNA]</scope>
    <source>
        <strain evidence="2 3">JCM 3272</strain>
    </source>
</reference>
<keyword evidence="3" id="KW-1185">Reference proteome</keyword>
<dbReference type="Gene3D" id="2.90.10.10">
    <property type="entry name" value="Bulb-type lectin domain"/>
    <property type="match status" value="1"/>
</dbReference>
<evidence type="ECO:0000256" key="1">
    <source>
        <dbReference type="SAM" id="SignalP"/>
    </source>
</evidence>
<accession>A0ABN3FBL7</accession>
<feature type="chain" id="PRO_5046889461" description="Bulb-type lectin domain-containing protein" evidence="1">
    <location>
        <begin position="28"/>
        <end position="187"/>
    </location>
</feature>
<sequence>MRWLRMVVTVIVAMAAAALGPAAEAHAVPGGYGDFGFVGGYNDHCHVHMRNGNWYYNPNFYGVRVALFTDVIFADGDFCIIGKSQLRVGLHSENIILFDENYNQKWSMGSSSYVDLHTSYSFFQGFDGNFVQYSANNKVLGATNTCCQTDDGVTRLLAIQSDGNVVIYDHYELSNTYDVIWQTHTAH</sequence>
<gene>
    <name evidence="2" type="ORF">GCM10010170_001460</name>
</gene>
<feature type="signal peptide" evidence="1">
    <location>
        <begin position="1"/>
        <end position="27"/>
    </location>
</feature>
<keyword evidence="1" id="KW-0732">Signal</keyword>
<evidence type="ECO:0000313" key="3">
    <source>
        <dbReference type="Proteomes" id="UP001501444"/>
    </source>
</evidence>
<dbReference type="SUPFAM" id="SSF51110">
    <property type="entry name" value="alpha-D-mannose-specific plant lectins"/>
    <property type="match status" value="1"/>
</dbReference>
<organism evidence="2 3">
    <name type="scientific">Dactylosporangium salmoneum</name>
    <dbReference type="NCBI Taxonomy" id="53361"/>
    <lineage>
        <taxon>Bacteria</taxon>
        <taxon>Bacillati</taxon>
        <taxon>Actinomycetota</taxon>
        <taxon>Actinomycetes</taxon>
        <taxon>Micromonosporales</taxon>
        <taxon>Micromonosporaceae</taxon>
        <taxon>Dactylosporangium</taxon>
    </lineage>
</organism>
<protein>
    <recommendedName>
        <fullName evidence="4">Bulb-type lectin domain-containing protein</fullName>
    </recommendedName>
</protein>
<dbReference type="EMBL" id="BAAARV010000003">
    <property type="protein sequence ID" value="GAA2326571.1"/>
    <property type="molecule type" value="Genomic_DNA"/>
</dbReference>
<name>A0ABN3FBL7_9ACTN</name>
<comment type="caution">
    <text evidence="2">The sequence shown here is derived from an EMBL/GenBank/DDBJ whole genome shotgun (WGS) entry which is preliminary data.</text>
</comment>
<dbReference type="InterPro" id="IPR036426">
    <property type="entry name" value="Bulb-type_lectin_dom_sf"/>
</dbReference>
<evidence type="ECO:0000313" key="2">
    <source>
        <dbReference type="EMBL" id="GAA2326571.1"/>
    </source>
</evidence>
<proteinExistence type="predicted"/>
<dbReference type="Proteomes" id="UP001501444">
    <property type="component" value="Unassembled WGS sequence"/>
</dbReference>
<evidence type="ECO:0008006" key="4">
    <source>
        <dbReference type="Google" id="ProtNLM"/>
    </source>
</evidence>